<protein>
    <submittedName>
        <fullName evidence="2">Uncharacterized protein</fullName>
    </submittedName>
</protein>
<evidence type="ECO:0000313" key="2">
    <source>
        <dbReference type="EMBL" id="KAK7026049.1"/>
    </source>
</evidence>
<accession>A0AAW0BHU9</accession>
<keyword evidence="3" id="KW-1185">Reference proteome</keyword>
<dbReference type="EMBL" id="JAYKXP010000108">
    <property type="protein sequence ID" value="KAK7026049.1"/>
    <property type="molecule type" value="Genomic_DNA"/>
</dbReference>
<feature type="compositionally biased region" description="Polar residues" evidence="1">
    <location>
        <begin position="49"/>
        <end position="64"/>
    </location>
</feature>
<comment type="caution">
    <text evidence="2">The sequence shown here is derived from an EMBL/GenBank/DDBJ whole genome shotgun (WGS) entry which is preliminary data.</text>
</comment>
<sequence>MMKTESSLSQKALGKKPATERTALSVATTNARATRLSIDEETKNYPSEGDSTASGGYGSASNVWSDKAQRGNETYLSSVQERYTPVSSALNSPWNSYPGTPRISRPATPVFEDTPTKSGLRKEVRDAQAGGAVDSSLTVGA</sequence>
<feature type="region of interest" description="Disordered" evidence="1">
    <location>
        <begin position="88"/>
        <end position="141"/>
    </location>
</feature>
<dbReference type="Proteomes" id="UP001383192">
    <property type="component" value="Unassembled WGS sequence"/>
</dbReference>
<organism evidence="2 3">
    <name type="scientific">Paramarasmius palmivorus</name>
    <dbReference type="NCBI Taxonomy" id="297713"/>
    <lineage>
        <taxon>Eukaryota</taxon>
        <taxon>Fungi</taxon>
        <taxon>Dikarya</taxon>
        <taxon>Basidiomycota</taxon>
        <taxon>Agaricomycotina</taxon>
        <taxon>Agaricomycetes</taxon>
        <taxon>Agaricomycetidae</taxon>
        <taxon>Agaricales</taxon>
        <taxon>Marasmiineae</taxon>
        <taxon>Marasmiaceae</taxon>
        <taxon>Paramarasmius</taxon>
    </lineage>
</organism>
<evidence type="ECO:0000313" key="3">
    <source>
        <dbReference type="Proteomes" id="UP001383192"/>
    </source>
</evidence>
<proteinExistence type="predicted"/>
<feature type="compositionally biased region" description="Polar residues" evidence="1">
    <location>
        <begin position="88"/>
        <end position="98"/>
    </location>
</feature>
<evidence type="ECO:0000256" key="1">
    <source>
        <dbReference type="SAM" id="MobiDB-lite"/>
    </source>
</evidence>
<gene>
    <name evidence="2" type="ORF">VNI00_015776</name>
</gene>
<feature type="region of interest" description="Disordered" evidence="1">
    <location>
        <begin position="1"/>
        <end position="68"/>
    </location>
</feature>
<reference evidence="2 3" key="1">
    <citation type="submission" date="2024-01" db="EMBL/GenBank/DDBJ databases">
        <title>A draft genome for a cacao thread blight-causing isolate of Paramarasmius palmivorus.</title>
        <authorList>
            <person name="Baruah I.K."/>
            <person name="Bukari Y."/>
            <person name="Amoako-Attah I."/>
            <person name="Meinhardt L.W."/>
            <person name="Bailey B.A."/>
            <person name="Cohen S.P."/>
        </authorList>
    </citation>
    <scope>NUCLEOTIDE SEQUENCE [LARGE SCALE GENOMIC DNA]</scope>
    <source>
        <strain evidence="2 3">GH-12</strain>
    </source>
</reference>
<dbReference type="AlphaFoldDB" id="A0AAW0BHU9"/>
<feature type="compositionally biased region" description="Polar residues" evidence="1">
    <location>
        <begin position="1"/>
        <end position="10"/>
    </location>
</feature>
<name>A0AAW0BHU9_9AGAR</name>